<protein>
    <submittedName>
        <fullName evidence="1">Uncharacterized protein</fullName>
    </submittedName>
</protein>
<dbReference type="AlphaFoldDB" id="A0AAD4TEW3"/>
<comment type="caution">
    <text evidence="1">The sequence shown here is derived from an EMBL/GenBank/DDBJ whole genome shotgun (WGS) entry which is preliminary data.</text>
</comment>
<organism evidence="1 2">
    <name type="scientific">Papaver atlanticum</name>
    <dbReference type="NCBI Taxonomy" id="357466"/>
    <lineage>
        <taxon>Eukaryota</taxon>
        <taxon>Viridiplantae</taxon>
        <taxon>Streptophyta</taxon>
        <taxon>Embryophyta</taxon>
        <taxon>Tracheophyta</taxon>
        <taxon>Spermatophyta</taxon>
        <taxon>Magnoliopsida</taxon>
        <taxon>Ranunculales</taxon>
        <taxon>Papaveraceae</taxon>
        <taxon>Papaveroideae</taxon>
        <taxon>Papaver</taxon>
    </lineage>
</organism>
<sequence>MFKYLYRLPSASVLFSTTRKLTTVRSNPSFSFSIKLCNLRKNKSNFGALFIPKDIQVRVVSLLNIRSMSKSVDSSSDMELVITENKNHELLTAAYDNYGGVTVEIKDPLDSEIFLSLLKASIKNGHKRERKVFGLNCQLNM</sequence>
<accession>A0AAD4TEW3</accession>
<reference evidence="1" key="1">
    <citation type="submission" date="2022-04" db="EMBL/GenBank/DDBJ databases">
        <title>A functionally conserved STORR gene fusion in Papaver species that diverged 16.8 million years ago.</title>
        <authorList>
            <person name="Catania T."/>
        </authorList>
    </citation>
    <scope>NUCLEOTIDE SEQUENCE</scope>
    <source>
        <strain evidence="1">S-188037</strain>
    </source>
</reference>
<gene>
    <name evidence="1" type="ORF">MKW98_003194</name>
</gene>
<evidence type="ECO:0000313" key="1">
    <source>
        <dbReference type="EMBL" id="KAI3957473.1"/>
    </source>
</evidence>
<dbReference type="Proteomes" id="UP001202328">
    <property type="component" value="Unassembled WGS sequence"/>
</dbReference>
<name>A0AAD4TEW3_9MAGN</name>
<dbReference type="EMBL" id="JAJJMB010001336">
    <property type="protein sequence ID" value="KAI3957473.1"/>
    <property type="molecule type" value="Genomic_DNA"/>
</dbReference>
<proteinExistence type="predicted"/>
<keyword evidence="2" id="KW-1185">Reference proteome</keyword>
<evidence type="ECO:0000313" key="2">
    <source>
        <dbReference type="Proteomes" id="UP001202328"/>
    </source>
</evidence>